<dbReference type="InterPro" id="IPR009072">
    <property type="entry name" value="Histone-fold"/>
</dbReference>
<dbReference type="AlphaFoldDB" id="A0AAD9BTX9"/>
<organism evidence="8 9">
    <name type="scientific">Dissostichus eleginoides</name>
    <name type="common">Patagonian toothfish</name>
    <name type="synonym">Dissostichus amissus</name>
    <dbReference type="NCBI Taxonomy" id="100907"/>
    <lineage>
        <taxon>Eukaryota</taxon>
        <taxon>Metazoa</taxon>
        <taxon>Chordata</taxon>
        <taxon>Craniata</taxon>
        <taxon>Vertebrata</taxon>
        <taxon>Euteleostomi</taxon>
        <taxon>Actinopterygii</taxon>
        <taxon>Neopterygii</taxon>
        <taxon>Teleostei</taxon>
        <taxon>Neoteleostei</taxon>
        <taxon>Acanthomorphata</taxon>
        <taxon>Eupercaria</taxon>
        <taxon>Perciformes</taxon>
        <taxon>Notothenioidei</taxon>
        <taxon>Nototheniidae</taxon>
        <taxon>Dissostichus</taxon>
    </lineage>
</organism>
<comment type="caution">
    <text evidence="8">The sequence shown here is derived from an EMBL/GenBank/DDBJ whole genome shotgun (WGS) entry which is preliminary data.</text>
</comment>
<proteinExistence type="inferred from homology"/>
<dbReference type="GO" id="GO:0005654">
    <property type="term" value="C:nucleoplasm"/>
    <property type="evidence" value="ECO:0007669"/>
    <property type="project" value="TreeGrafter"/>
</dbReference>
<evidence type="ECO:0000256" key="2">
    <source>
        <dbReference type="ARBA" id="ARBA00004629"/>
    </source>
</evidence>
<dbReference type="PANTHER" id="PTHR34832">
    <property type="entry name" value="CENTROMERE PROTEIN W"/>
    <property type="match status" value="1"/>
</dbReference>
<dbReference type="InterPro" id="IPR052484">
    <property type="entry name" value="CENP-W/WIP1"/>
</dbReference>
<comment type="similarity">
    <text evidence="7">Belongs to the CENP-W/WIP1 family.</text>
</comment>
<reference evidence="8" key="1">
    <citation type="submission" date="2023-04" db="EMBL/GenBank/DDBJ databases">
        <title>Chromosome-level genome of Chaenocephalus aceratus.</title>
        <authorList>
            <person name="Park H."/>
        </authorList>
    </citation>
    <scope>NUCLEOTIDE SEQUENCE</scope>
    <source>
        <strain evidence="8">DE</strain>
        <tissue evidence="8">Muscle</tissue>
    </source>
</reference>
<evidence type="ECO:0000256" key="7">
    <source>
        <dbReference type="ARBA" id="ARBA00038432"/>
    </source>
</evidence>
<dbReference type="EMBL" id="JASDAP010000017">
    <property type="protein sequence ID" value="KAK1888917.1"/>
    <property type="molecule type" value="Genomic_DNA"/>
</dbReference>
<keyword evidence="4" id="KW-0995">Kinetochore</keyword>
<dbReference type="PANTHER" id="PTHR34832:SF1">
    <property type="entry name" value="CENTROMERE PROTEIN W"/>
    <property type="match status" value="1"/>
</dbReference>
<accession>A0AAD9BTX9</accession>
<evidence type="ECO:0000256" key="3">
    <source>
        <dbReference type="ARBA" id="ARBA00022454"/>
    </source>
</evidence>
<evidence type="ECO:0000256" key="6">
    <source>
        <dbReference type="ARBA" id="ARBA00023328"/>
    </source>
</evidence>
<dbReference type="Pfam" id="PF15510">
    <property type="entry name" value="CENP-W"/>
    <property type="match status" value="1"/>
</dbReference>
<evidence type="ECO:0000256" key="1">
    <source>
        <dbReference type="ARBA" id="ARBA00004123"/>
    </source>
</evidence>
<evidence type="ECO:0000256" key="5">
    <source>
        <dbReference type="ARBA" id="ARBA00023242"/>
    </source>
</evidence>
<dbReference type="Proteomes" id="UP001228049">
    <property type="component" value="Unassembled WGS sequence"/>
</dbReference>
<keyword evidence="9" id="KW-1185">Reference proteome</keyword>
<dbReference type="GO" id="GO:0046982">
    <property type="term" value="F:protein heterodimerization activity"/>
    <property type="evidence" value="ECO:0007669"/>
    <property type="project" value="InterPro"/>
</dbReference>
<keyword evidence="6" id="KW-0137">Centromere</keyword>
<dbReference type="GO" id="GO:0000776">
    <property type="term" value="C:kinetochore"/>
    <property type="evidence" value="ECO:0007669"/>
    <property type="project" value="UniProtKB-KW"/>
</dbReference>
<protein>
    <submittedName>
        <fullName evidence="8">Centromere protein W</fullName>
    </submittedName>
</protein>
<dbReference type="Gene3D" id="1.10.20.10">
    <property type="entry name" value="Histone, subunit A"/>
    <property type="match status" value="1"/>
</dbReference>
<dbReference type="CDD" id="cd13732">
    <property type="entry name" value="HFD_CENP-W"/>
    <property type="match status" value="1"/>
</dbReference>
<dbReference type="GO" id="GO:0051382">
    <property type="term" value="P:kinetochore assembly"/>
    <property type="evidence" value="ECO:0007669"/>
    <property type="project" value="InterPro"/>
</dbReference>
<dbReference type="GO" id="GO:0007059">
    <property type="term" value="P:chromosome segregation"/>
    <property type="evidence" value="ECO:0007669"/>
    <property type="project" value="TreeGrafter"/>
</dbReference>
<dbReference type="GO" id="GO:0003677">
    <property type="term" value="F:DNA binding"/>
    <property type="evidence" value="ECO:0007669"/>
    <property type="project" value="InterPro"/>
</dbReference>
<gene>
    <name evidence="8" type="ORF">KUDE01_013595</name>
</gene>
<name>A0AAD9BTX9_DISEL</name>
<dbReference type="GO" id="GO:0000278">
    <property type="term" value="P:mitotic cell cycle"/>
    <property type="evidence" value="ECO:0007669"/>
    <property type="project" value="InterPro"/>
</dbReference>
<evidence type="ECO:0000313" key="8">
    <source>
        <dbReference type="EMBL" id="KAK1888917.1"/>
    </source>
</evidence>
<evidence type="ECO:0000256" key="4">
    <source>
        <dbReference type="ARBA" id="ARBA00022838"/>
    </source>
</evidence>
<keyword evidence="3" id="KW-0158">Chromosome</keyword>
<dbReference type="InterPro" id="IPR028847">
    <property type="entry name" value="CENP-W"/>
</dbReference>
<keyword evidence="5" id="KW-0539">Nucleus</keyword>
<comment type="subcellular location">
    <subcellularLocation>
        <location evidence="2">Chromosome</location>
        <location evidence="2">Centromere</location>
        <location evidence="2">Kinetochore</location>
    </subcellularLocation>
    <subcellularLocation>
        <location evidence="1">Nucleus</location>
    </subcellularLocation>
</comment>
<evidence type="ECO:0000313" key="9">
    <source>
        <dbReference type="Proteomes" id="UP001228049"/>
    </source>
</evidence>
<sequence length="94" mass="10359">MLKKAHKLKSIITTKAKTNINVRPTSEAMIELLTLMFLSNLAEEAKAKAFEEKSATIRAHHLKAVSKVVELSLGLWSSTLLTFEPLAPALLFSP</sequence>